<feature type="transmembrane region" description="Helical" evidence="8">
    <location>
        <begin position="148"/>
        <end position="175"/>
    </location>
</feature>
<keyword evidence="10" id="KW-1185">Reference proteome</keyword>
<keyword evidence="6 8" id="KW-0472">Membrane</keyword>
<evidence type="ECO:0000256" key="7">
    <source>
        <dbReference type="SAM" id="MobiDB-lite"/>
    </source>
</evidence>
<evidence type="ECO:0000313" key="9">
    <source>
        <dbReference type="EMBL" id="KAE8331913.1"/>
    </source>
</evidence>
<dbReference type="InterPro" id="IPR003445">
    <property type="entry name" value="Cat_transpt"/>
</dbReference>
<accession>A0A5N6XGM5</accession>
<keyword evidence="3 8" id="KW-0812">Transmembrane</keyword>
<evidence type="ECO:0000256" key="1">
    <source>
        <dbReference type="ARBA" id="ARBA00004141"/>
    </source>
</evidence>
<gene>
    <name evidence="9" type="ORF">BDV39DRAFT_200570</name>
</gene>
<protein>
    <submittedName>
        <fullName evidence="9">Cation transport protein-domain-containing protein</fullName>
    </submittedName>
</protein>
<feature type="transmembrane region" description="Helical" evidence="8">
    <location>
        <begin position="422"/>
        <end position="440"/>
    </location>
</feature>
<evidence type="ECO:0000256" key="6">
    <source>
        <dbReference type="ARBA" id="ARBA00023136"/>
    </source>
</evidence>
<keyword evidence="2" id="KW-0813">Transport</keyword>
<keyword evidence="5" id="KW-0406">Ion transport</keyword>
<evidence type="ECO:0000256" key="3">
    <source>
        <dbReference type="ARBA" id="ARBA00022692"/>
    </source>
</evidence>
<feature type="compositionally biased region" description="Basic and acidic residues" evidence="7">
    <location>
        <begin position="108"/>
        <end position="126"/>
    </location>
</feature>
<feature type="transmembrane region" description="Helical" evidence="8">
    <location>
        <begin position="222"/>
        <end position="250"/>
    </location>
</feature>
<dbReference type="PANTHER" id="PTHR31064">
    <property type="entry name" value="POTASSIUM TRANSPORT PROTEIN DDB_G0292412-RELATED"/>
    <property type="match status" value="1"/>
</dbReference>
<dbReference type="EMBL" id="ML741767">
    <property type="protein sequence ID" value="KAE8331913.1"/>
    <property type="molecule type" value="Genomic_DNA"/>
</dbReference>
<feature type="transmembrane region" description="Helical" evidence="8">
    <location>
        <begin position="12"/>
        <end position="37"/>
    </location>
</feature>
<comment type="subcellular location">
    <subcellularLocation>
        <location evidence="1">Membrane</location>
        <topology evidence="1">Multi-pass membrane protein</topology>
    </subcellularLocation>
</comment>
<evidence type="ECO:0000256" key="2">
    <source>
        <dbReference type="ARBA" id="ARBA00022448"/>
    </source>
</evidence>
<dbReference type="GO" id="GO:0005886">
    <property type="term" value="C:plasma membrane"/>
    <property type="evidence" value="ECO:0007669"/>
    <property type="project" value="TreeGrafter"/>
</dbReference>
<feature type="transmembrane region" description="Helical" evidence="8">
    <location>
        <begin position="190"/>
        <end position="210"/>
    </location>
</feature>
<reference evidence="10" key="1">
    <citation type="submission" date="2019-04" db="EMBL/GenBank/DDBJ databases">
        <title>Friends and foes A comparative genomics studyof 23 Aspergillus species from section Flavi.</title>
        <authorList>
            <consortium name="DOE Joint Genome Institute"/>
            <person name="Kjaerbolling I."/>
            <person name="Vesth T."/>
            <person name="Frisvad J.C."/>
            <person name="Nybo J.L."/>
            <person name="Theobald S."/>
            <person name="Kildgaard S."/>
            <person name="Isbrandt T."/>
            <person name="Kuo A."/>
            <person name="Sato A."/>
            <person name="Lyhne E.K."/>
            <person name="Kogle M.E."/>
            <person name="Wiebenga A."/>
            <person name="Kun R.S."/>
            <person name="Lubbers R.J."/>
            <person name="Makela M.R."/>
            <person name="Barry K."/>
            <person name="Chovatia M."/>
            <person name="Clum A."/>
            <person name="Daum C."/>
            <person name="Haridas S."/>
            <person name="He G."/>
            <person name="LaButti K."/>
            <person name="Lipzen A."/>
            <person name="Mondo S."/>
            <person name="Riley R."/>
            <person name="Salamov A."/>
            <person name="Simmons B.A."/>
            <person name="Magnuson J.K."/>
            <person name="Henrissat B."/>
            <person name="Mortensen U.H."/>
            <person name="Larsen T.O."/>
            <person name="Devries R.P."/>
            <person name="Grigoriev I.V."/>
            <person name="Machida M."/>
            <person name="Baker S.E."/>
            <person name="Andersen M.R."/>
        </authorList>
    </citation>
    <scope>NUCLEOTIDE SEQUENCE [LARGE SCALE GENOMIC DNA]</scope>
    <source>
        <strain evidence="10">CBS 130017</strain>
    </source>
</reference>
<dbReference type="Proteomes" id="UP000325945">
    <property type="component" value="Unassembled WGS sequence"/>
</dbReference>
<dbReference type="GO" id="GO:0140107">
    <property type="term" value="F:high-affinity potassium ion transmembrane transporter activity"/>
    <property type="evidence" value="ECO:0007669"/>
    <property type="project" value="TreeGrafter"/>
</dbReference>
<sequence length="720" mass="80937">MCQDHVFHSLPSLLRVTCLIVTKLGLQIFVSIGVLLVRRRAFEKRFGNFFHEQESQLSSRSSSRTSALQPSFQELCPEGAIPDAHIRPKSRADCLQPNSAVQPSSSRQSDRRGEEESFSLQRKEGRNSSFHHLTKNERHRLGGVEYRAVCLLVRIVPIYLVMWQLLGGLGIGAYIATKKAVATETNGVNAWWAGIFFAVSAFNNSGMSLVDANMVPFQSSIYMLITMGILILAGNTCYPVFLRCILYILLHMLPENDYFAHHRHTLRFLLGHPRRCYTNLFPSRHTWWLLCAVIVLNGLDWAAFEVLNIDNPSVNRIPPGPRALDGLFQALCVRTGGFYIVAISSLQIGTQVIYVVMMYIAVYPVVITMRSSNVYEERSLGIYAGEPTPKPNYQQEKSPKTVPSSRLYFVKQQLHVQLAYDIWWLALAVIIISFVEAGSFTRDPVIYSVFNIIFETISAYGCVGITTGLPDQAYSFSGGWHSLSKVVLCAVMLRGRHRSLPVAIDKAIMLPGDYLERVEEEDAYIRMERSLEQRHGNCWTQGSALSVVIAFSEAFMSWSSKETHAASGSPRAFRLYLATFLVVIQILFPRRPVVFTTEGKAVDLENSTSAFQKYSMQWCTAALDIAGNHVPLDRLPALNFHSRSKSQPLITVVSNHLQNPELIALCPALSSYQTLFNSPTWNTEIYAAIYKIKGHLSMPNCYGVAKWPAPWSRHMITACL</sequence>
<dbReference type="PANTHER" id="PTHR31064:SF37">
    <property type="entry name" value="TRANSPORTER, PUTATIVE (EUROFUNG)-RELATED"/>
    <property type="match status" value="1"/>
</dbReference>
<evidence type="ECO:0000256" key="5">
    <source>
        <dbReference type="ARBA" id="ARBA00023065"/>
    </source>
</evidence>
<dbReference type="Pfam" id="PF02386">
    <property type="entry name" value="TrkH"/>
    <property type="match status" value="1"/>
</dbReference>
<feature type="region of interest" description="Disordered" evidence="7">
    <location>
        <begin position="96"/>
        <end position="131"/>
    </location>
</feature>
<name>A0A5N6XGM5_9EURO</name>
<evidence type="ECO:0000256" key="8">
    <source>
        <dbReference type="SAM" id="Phobius"/>
    </source>
</evidence>
<dbReference type="AlphaFoldDB" id="A0A5N6XGM5"/>
<keyword evidence="4 8" id="KW-1133">Transmembrane helix</keyword>
<proteinExistence type="predicted"/>
<evidence type="ECO:0000313" key="10">
    <source>
        <dbReference type="Proteomes" id="UP000325945"/>
    </source>
</evidence>
<dbReference type="InterPro" id="IPR051143">
    <property type="entry name" value="TrkH_K-transport"/>
</dbReference>
<feature type="transmembrane region" description="Helical" evidence="8">
    <location>
        <begin position="446"/>
        <end position="469"/>
    </location>
</feature>
<dbReference type="GO" id="GO:0030007">
    <property type="term" value="P:intracellular potassium ion homeostasis"/>
    <property type="evidence" value="ECO:0007669"/>
    <property type="project" value="TreeGrafter"/>
</dbReference>
<evidence type="ECO:0000256" key="4">
    <source>
        <dbReference type="ARBA" id="ARBA00022989"/>
    </source>
</evidence>
<feature type="compositionally biased region" description="Polar residues" evidence="7">
    <location>
        <begin position="96"/>
        <end position="107"/>
    </location>
</feature>
<organism evidence="9 10">
    <name type="scientific">Aspergillus sergii</name>
    <dbReference type="NCBI Taxonomy" id="1034303"/>
    <lineage>
        <taxon>Eukaryota</taxon>
        <taxon>Fungi</taxon>
        <taxon>Dikarya</taxon>
        <taxon>Ascomycota</taxon>
        <taxon>Pezizomycotina</taxon>
        <taxon>Eurotiomycetes</taxon>
        <taxon>Eurotiomycetidae</taxon>
        <taxon>Eurotiales</taxon>
        <taxon>Aspergillaceae</taxon>
        <taxon>Aspergillus</taxon>
        <taxon>Aspergillus subgen. Circumdati</taxon>
    </lineage>
</organism>
<dbReference type="GO" id="GO:1990573">
    <property type="term" value="P:potassium ion import across plasma membrane"/>
    <property type="evidence" value="ECO:0007669"/>
    <property type="project" value="TreeGrafter"/>
</dbReference>